<name>A0A644ZCK2_9ZZZZ</name>
<dbReference type="GO" id="GO:0019748">
    <property type="term" value="P:secondary metabolic process"/>
    <property type="evidence" value="ECO:0007669"/>
    <property type="project" value="TreeGrafter"/>
</dbReference>
<gene>
    <name evidence="3" type="ORF">SDC9_84229</name>
</gene>
<keyword evidence="1" id="KW-0456">Lyase</keyword>
<dbReference type="EMBL" id="VSSQ01008008">
    <property type="protein sequence ID" value="MPM37611.1"/>
    <property type="molecule type" value="Genomic_DNA"/>
</dbReference>
<feature type="domain" description="Amidohydrolase-related" evidence="2">
    <location>
        <begin position="3"/>
        <end position="262"/>
    </location>
</feature>
<evidence type="ECO:0000313" key="3">
    <source>
        <dbReference type="EMBL" id="MPM37611.1"/>
    </source>
</evidence>
<dbReference type="PANTHER" id="PTHR21240:SF28">
    <property type="entry name" value="ISO-OROTATE DECARBOXYLASE (EUROFUNG)"/>
    <property type="match status" value="1"/>
</dbReference>
<protein>
    <recommendedName>
        <fullName evidence="2">Amidohydrolase-related domain-containing protein</fullName>
    </recommendedName>
</protein>
<comment type="caution">
    <text evidence="3">The sequence shown here is derived from an EMBL/GenBank/DDBJ whole genome shotgun (WGS) entry which is preliminary data.</text>
</comment>
<evidence type="ECO:0000256" key="1">
    <source>
        <dbReference type="ARBA" id="ARBA00023239"/>
    </source>
</evidence>
<organism evidence="3">
    <name type="scientific">bioreactor metagenome</name>
    <dbReference type="NCBI Taxonomy" id="1076179"/>
    <lineage>
        <taxon>unclassified sequences</taxon>
        <taxon>metagenomes</taxon>
        <taxon>ecological metagenomes</taxon>
    </lineage>
</organism>
<dbReference type="PANTHER" id="PTHR21240">
    <property type="entry name" value="2-AMINO-3-CARBOXYLMUCONATE-6-SEMIALDEHYDE DECARBOXYLASE"/>
    <property type="match status" value="1"/>
</dbReference>
<dbReference type="Pfam" id="PF04909">
    <property type="entry name" value="Amidohydro_2"/>
    <property type="match status" value="1"/>
</dbReference>
<dbReference type="Gene3D" id="3.20.20.140">
    <property type="entry name" value="Metal-dependent hydrolases"/>
    <property type="match status" value="1"/>
</dbReference>
<dbReference type="InterPro" id="IPR032465">
    <property type="entry name" value="ACMSD"/>
</dbReference>
<dbReference type="AlphaFoldDB" id="A0A644ZCK2"/>
<dbReference type="InterPro" id="IPR006680">
    <property type="entry name" value="Amidohydro-rel"/>
</dbReference>
<dbReference type="GO" id="GO:0016831">
    <property type="term" value="F:carboxy-lyase activity"/>
    <property type="evidence" value="ECO:0007669"/>
    <property type="project" value="InterPro"/>
</dbReference>
<dbReference type="InterPro" id="IPR032466">
    <property type="entry name" value="Metal_Hydrolase"/>
</dbReference>
<dbReference type="GO" id="GO:0005737">
    <property type="term" value="C:cytoplasm"/>
    <property type="evidence" value="ECO:0007669"/>
    <property type="project" value="TreeGrafter"/>
</dbReference>
<dbReference type="CDD" id="cd01292">
    <property type="entry name" value="metallo-dependent_hydrolases"/>
    <property type="match status" value="1"/>
</dbReference>
<sequence length="262" mass="28942">MIIDFHTHFYPEKIVGKALAAAREKAHIEPFASGTRAGLIASMQDAGIDLAVALPLVNIPGNGPGLIRWAELNHRPPVIMLGSVHPRDPEFMATLDAAGRAGFAGIKVHPEYQNFSFDEPELDPVWRKIAEMGLFLLTHAGADGGFPPPWHSDPASLRRLHERHPALTLVLAHGGSWNMWDQVEAQLLGLPVYFDLAFVTEILPPERVTRLIRGHGVERCLFGSDSPWCDQRRAVENIRRLKLGALEQEAVFSGNAARLLKL</sequence>
<evidence type="ECO:0000259" key="2">
    <source>
        <dbReference type="Pfam" id="PF04909"/>
    </source>
</evidence>
<proteinExistence type="predicted"/>
<accession>A0A644ZCK2</accession>
<reference evidence="3" key="1">
    <citation type="submission" date="2019-08" db="EMBL/GenBank/DDBJ databases">
        <authorList>
            <person name="Kucharzyk K."/>
            <person name="Murdoch R.W."/>
            <person name="Higgins S."/>
            <person name="Loffler F."/>
        </authorList>
    </citation>
    <scope>NUCLEOTIDE SEQUENCE</scope>
</reference>
<dbReference type="GO" id="GO:0016787">
    <property type="term" value="F:hydrolase activity"/>
    <property type="evidence" value="ECO:0007669"/>
    <property type="project" value="InterPro"/>
</dbReference>
<dbReference type="SUPFAM" id="SSF51556">
    <property type="entry name" value="Metallo-dependent hydrolases"/>
    <property type="match status" value="1"/>
</dbReference>